<protein>
    <submittedName>
        <fullName evidence="2">Cupin domain-containing protein</fullName>
    </submittedName>
</protein>
<dbReference type="Gene3D" id="2.60.120.10">
    <property type="entry name" value="Jelly Rolls"/>
    <property type="match status" value="1"/>
</dbReference>
<dbReference type="InterPro" id="IPR011051">
    <property type="entry name" value="RmlC_Cupin_sf"/>
</dbReference>
<keyword evidence="3" id="KW-1185">Reference proteome</keyword>
<accession>A0A4R9JJS9</accession>
<dbReference type="Pfam" id="PF07883">
    <property type="entry name" value="Cupin_2"/>
    <property type="match status" value="1"/>
</dbReference>
<dbReference type="RefSeq" id="WP_135575615.1">
    <property type="nucleotide sequence ID" value="NZ_RQGA01000003.1"/>
</dbReference>
<evidence type="ECO:0000259" key="1">
    <source>
        <dbReference type="Pfam" id="PF07883"/>
    </source>
</evidence>
<dbReference type="Proteomes" id="UP000298125">
    <property type="component" value="Unassembled WGS sequence"/>
</dbReference>
<organism evidence="2 3">
    <name type="scientific">Leptospira perdikensis</name>
    <dbReference type="NCBI Taxonomy" id="2484948"/>
    <lineage>
        <taxon>Bacteria</taxon>
        <taxon>Pseudomonadati</taxon>
        <taxon>Spirochaetota</taxon>
        <taxon>Spirochaetia</taxon>
        <taxon>Leptospirales</taxon>
        <taxon>Leptospiraceae</taxon>
        <taxon>Leptospira</taxon>
    </lineage>
</organism>
<dbReference type="SUPFAM" id="SSF51182">
    <property type="entry name" value="RmlC-like cupins"/>
    <property type="match status" value="1"/>
</dbReference>
<dbReference type="AlphaFoldDB" id="A0A4R9JJS9"/>
<gene>
    <name evidence="2" type="ORF">EHQ49_01320</name>
</gene>
<comment type="caution">
    <text evidence="2">The sequence shown here is derived from an EMBL/GenBank/DDBJ whole genome shotgun (WGS) entry which is preliminary data.</text>
</comment>
<dbReference type="EMBL" id="RQGA01000003">
    <property type="protein sequence ID" value="TGL44152.1"/>
    <property type="molecule type" value="Genomic_DNA"/>
</dbReference>
<feature type="domain" description="Cupin type-2" evidence="1">
    <location>
        <begin position="40"/>
        <end position="106"/>
    </location>
</feature>
<dbReference type="OrthoDB" id="9798709at2"/>
<sequence>MKLKSKEYLFEKDYGVWATRINNLFSELNQAPFEMAITKISCGETIKKHNHDESEIFILFQGSRLSASINNQTLVLNNGDMIYTDPHEFHEFTNNETEECILFSIWWKQT</sequence>
<proteinExistence type="predicted"/>
<dbReference type="InterPro" id="IPR013096">
    <property type="entry name" value="Cupin_2"/>
</dbReference>
<evidence type="ECO:0000313" key="2">
    <source>
        <dbReference type="EMBL" id="TGL44152.1"/>
    </source>
</evidence>
<dbReference type="InterPro" id="IPR014710">
    <property type="entry name" value="RmlC-like_jellyroll"/>
</dbReference>
<evidence type="ECO:0000313" key="3">
    <source>
        <dbReference type="Proteomes" id="UP000298125"/>
    </source>
</evidence>
<name>A0A4R9JJS9_9LEPT</name>
<reference evidence="2" key="1">
    <citation type="journal article" date="2019" name="PLoS Negl. Trop. Dis.">
        <title>Revisiting the worldwide diversity of Leptospira species in the environment.</title>
        <authorList>
            <person name="Vincent A.T."/>
            <person name="Schiettekatte O."/>
            <person name="Bourhy P."/>
            <person name="Veyrier F.J."/>
            <person name="Picardeau M."/>
        </authorList>
    </citation>
    <scope>NUCLEOTIDE SEQUENCE [LARGE SCALE GENOMIC DNA]</scope>
    <source>
        <strain evidence="2">201702692</strain>
    </source>
</reference>